<comment type="caution">
    <text evidence="1">The sequence shown here is derived from an EMBL/GenBank/DDBJ whole genome shotgun (WGS) entry which is preliminary data.</text>
</comment>
<dbReference type="AlphaFoldDB" id="A0A917DV26"/>
<organism evidence="1 2">
    <name type="scientific">Emticicia aquatilis</name>
    <dbReference type="NCBI Taxonomy" id="1537369"/>
    <lineage>
        <taxon>Bacteria</taxon>
        <taxon>Pseudomonadati</taxon>
        <taxon>Bacteroidota</taxon>
        <taxon>Cytophagia</taxon>
        <taxon>Cytophagales</taxon>
        <taxon>Leadbetterellaceae</taxon>
        <taxon>Emticicia</taxon>
    </lineage>
</organism>
<protein>
    <submittedName>
        <fullName evidence="1">Uncharacterized protein</fullName>
    </submittedName>
</protein>
<dbReference type="EMBL" id="BMKK01000008">
    <property type="protein sequence ID" value="GGD70137.1"/>
    <property type="molecule type" value="Genomic_DNA"/>
</dbReference>
<evidence type="ECO:0000313" key="2">
    <source>
        <dbReference type="Proteomes" id="UP000609064"/>
    </source>
</evidence>
<dbReference type="Proteomes" id="UP000609064">
    <property type="component" value="Unassembled WGS sequence"/>
</dbReference>
<accession>A0A917DV26</accession>
<reference evidence="1" key="2">
    <citation type="submission" date="2020-09" db="EMBL/GenBank/DDBJ databases">
        <authorList>
            <person name="Sun Q."/>
            <person name="Zhou Y."/>
        </authorList>
    </citation>
    <scope>NUCLEOTIDE SEQUENCE</scope>
    <source>
        <strain evidence="1">CGMCC 1.15958</strain>
    </source>
</reference>
<dbReference type="RefSeq" id="WP_188768270.1">
    <property type="nucleotide sequence ID" value="NZ_BMKK01000008.1"/>
</dbReference>
<reference evidence="1" key="1">
    <citation type="journal article" date="2014" name="Int. J. Syst. Evol. Microbiol.">
        <title>Complete genome sequence of Corynebacterium casei LMG S-19264T (=DSM 44701T), isolated from a smear-ripened cheese.</title>
        <authorList>
            <consortium name="US DOE Joint Genome Institute (JGI-PGF)"/>
            <person name="Walter F."/>
            <person name="Albersmeier A."/>
            <person name="Kalinowski J."/>
            <person name="Ruckert C."/>
        </authorList>
    </citation>
    <scope>NUCLEOTIDE SEQUENCE</scope>
    <source>
        <strain evidence="1">CGMCC 1.15958</strain>
    </source>
</reference>
<proteinExistence type="predicted"/>
<evidence type="ECO:0000313" key="1">
    <source>
        <dbReference type="EMBL" id="GGD70137.1"/>
    </source>
</evidence>
<sequence length="72" mass="8335">MKNFNLKSYHVRGMNASTEAEKQAINQELKTLYESLSEEDKKDFNEQLQSFLIKEMAAIKSVYDATQTDDLN</sequence>
<keyword evidence="2" id="KW-1185">Reference proteome</keyword>
<name>A0A917DV26_9BACT</name>
<gene>
    <name evidence="1" type="ORF">GCM10011514_37750</name>
</gene>